<dbReference type="Gene3D" id="3.30.1390.20">
    <property type="entry name" value="Ribosomal protein L30, ferredoxin-like fold domain"/>
    <property type="match status" value="1"/>
</dbReference>
<comment type="similarity">
    <text evidence="1 5">Belongs to the universal ribosomal protein uL30 family.</text>
</comment>
<evidence type="ECO:0000313" key="7">
    <source>
        <dbReference type="EMBL" id="AEW03874.1"/>
    </source>
</evidence>
<protein>
    <recommendedName>
        <fullName evidence="5">Large ribosomal subunit protein uL30</fullName>
    </recommendedName>
</protein>
<evidence type="ECO:0000313" key="8">
    <source>
        <dbReference type="Proteomes" id="UP000005439"/>
    </source>
</evidence>
<dbReference type="PATRIC" id="fig|679936.5.peg.310"/>
<reference evidence="8" key="1">
    <citation type="submission" date="2011-12" db="EMBL/GenBank/DDBJ databases">
        <title>The complete genome of chromosome of Sulfobacillus acidophilus DSM 10332.</title>
        <authorList>
            <person name="Lucas S."/>
            <person name="Han J."/>
            <person name="Lapidus A."/>
            <person name="Bruce D."/>
            <person name="Goodwin L."/>
            <person name="Pitluck S."/>
            <person name="Peters L."/>
            <person name="Kyrpides N."/>
            <person name="Mavromatis K."/>
            <person name="Ivanova N."/>
            <person name="Mikhailova N."/>
            <person name="Chertkov O."/>
            <person name="Saunders E."/>
            <person name="Detter J.C."/>
            <person name="Tapia R."/>
            <person name="Han C."/>
            <person name="Land M."/>
            <person name="Hauser L."/>
            <person name="Markowitz V."/>
            <person name="Cheng J.-F."/>
            <person name="Hugenholtz P."/>
            <person name="Woyke T."/>
            <person name="Wu D."/>
            <person name="Pukall R."/>
            <person name="Gehrich-Schroeter G."/>
            <person name="Schneider S."/>
            <person name="Klenk H.-P."/>
            <person name="Eisen J.A."/>
        </authorList>
    </citation>
    <scope>NUCLEOTIDE SEQUENCE [LARGE SCALE GENOMIC DNA]</scope>
    <source>
        <strain evidence="8">ATCC 700253 / DSM 10332 / NAL</strain>
    </source>
</reference>
<evidence type="ECO:0000256" key="5">
    <source>
        <dbReference type="HAMAP-Rule" id="MF_01371"/>
    </source>
</evidence>
<evidence type="ECO:0000256" key="4">
    <source>
        <dbReference type="ARBA" id="ARBA00023274"/>
    </source>
</evidence>
<dbReference type="KEGG" id="sap:Sulac_0305"/>
<dbReference type="Pfam" id="PF00327">
    <property type="entry name" value="Ribosomal_L30"/>
    <property type="match status" value="1"/>
</dbReference>
<dbReference type="FunFam" id="3.30.1390.20:FF:000001">
    <property type="entry name" value="50S ribosomal protein L30"/>
    <property type="match status" value="1"/>
</dbReference>
<dbReference type="GO" id="GO:0003735">
    <property type="term" value="F:structural constituent of ribosome"/>
    <property type="evidence" value="ECO:0007669"/>
    <property type="project" value="InterPro"/>
</dbReference>
<keyword evidence="3 5" id="KW-0689">Ribosomal protein</keyword>
<keyword evidence="4 5" id="KW-0687">Ribonucleoprotein</keyword>
<dbReference type="SUPFAM" id="SSF55129">
    <property type="entry name" value="Ribosomal protein L30p/L7e"/>
    <property type="match status" value="1"/>
</dbReference>
<reference evidence="7 8" key="2">
    <citation type="journal article" date="2012" name="Stand. Genomic Sci.">
        <title>Complete genome sequence of the moderately thermophilic mineral-sulfide-oxidizing firmicute Sulfobacillus acidophilus type strain (NAL(T)).</title>
        <authorList>
            <person name="Anderson I."/>
            <person name="Chertkov O."/>
            <person name="Chen A."/>
            <person name="Saunders E."/>
            <person name="Lapidus A."/>
            <person name="Nolan M."/>
            <person name="Lucas S."/>
            <person name="Hammon N."/>
            <person name="Deshpande S."/>
            <person name="Cheng J.F."/>
            <person name="Han C."/>
            <person name="Tapia R."/>
            <person name="Goodwin L.A."/>
            <person name="Pitluck S."/>
            <person name="Liolios K."/>
            <person name="Pagani I."/>
            <person name="Ivanova N."/>
            <person name="Mikhailova N."/>
            <person name="Pati A."/>
            <person name="Palaniappan K."/>
            <person name="Land M."/>
            <person name="Pan C."/>
            <person name="Rohde M."/>
            <person name="Pukall R."/>
            <person name="Goker M."/>
            <person name="Detter J.C."/>
            <person name="Woyke T."/>
            <person name="Bristow J."/>
            <person name="Eisen J.A."/>
            <person name="Markowitz V."/>
            <person name="Hugenholtz P."/>
            <person name="Kyrpides N.C."/>
            <person name="Klenk H.P."/>
            <person name="Mavromatis K."/>
        </authorList>
    </citation>
    <scope>NUCLEOTIDE SEQUENCE [LARGE SCALE GENOMIC DNA]</scope>
    <source>
        <strain evidence="8">ATCC 700253 / DSM 10332 / NAL</strain>
    </source>
</reference>
<comment type="subunit">
    <text evidence="2 5">Part of the 50S ribosomal subunit.</text>
</comment>
<dbReference type="Proteomes" id="UP000005439">
    <property type="component" value="Chromosome"/>
</dbReference>
<dbReference type="PIRSF" id="PIRSF002211">
    <property type="entry name" value="Ribosomal_L30_bac-type"/>
    <property type="match status" value="1"/>
</dbReference>
<dbReference type="NCBIfam" id="TIGR01308">
    <property type="entry name" value="rpmD_bact"/>
    <property type="match status" value="1"/>
</dbReference>
<accession>G8TXH5</accession>
<dbReference type="InterPro" id="IPR036919">
    <property type="entry name" value="Ribo_uL30_ferredoxin-like_sf"/>
</dbReference>
<dbReference type="InterPro" id="IPR016082">
    <property type="entry name" value="Ribosomal_uL30_ferredoxin-like"/>
</dbReference>
<evidence type="ECO:0000256" key="3">
    <source>
        <dbReference type="ARBA" id="ARBA00022980"/>
    </source>
</evidence>
<organism evidence="7 8">
    <name type="scientific">Sulfobacillus acidophilus (strain ATCC 700253 / DSM 10332 / NAL)</name>
    <dbReference type="NCBI Taxonomy" id="679936"/>
    <lineage>
        <taxon>Bacteria</taxon>
        <taxon>Bacillati</taxon>
        <taxon>Bacillota</taxon>
        <taxon>Clostridia</taxon>
        <taxon>Eubacteriales</taxon>
        <taxon>Clostridiales Family XVII. Incertae Sedis</taxon>
        <taxon>Sulfobacillus</taxon>
    </lineage>
</organism>
<dbReference type="PANTHER" id="PTHR15892:SF2">
    <property type="entry name" value="LARGE RIBOSOMAL SUBUNIT PROTEIN UL30M"/>
    <property type="match status" value="1"/>
</dbReference>
<dbReference type="GO" id="GO:0006412">
    <property type="term" value="P:translation"/>
    <property type="evidence" value="ECO:0007669"/>
    <property type="project" value="UniProtKB-UniRule"/>
</dbReference>
<keyword evidence="8" id="KW-1185">Reference proteome</keyword>
<dbReference type="PANTHER" id="PTHR15892">
    <property type="entry name" value="MITOCHONDRIAL RIBOSOMAL PROTEIN L30"/>
    <property type="match status" value="1"/>
</dbReference>
<evidence type="ECO:0000256" key="1">
    <source>
        <dbReference type="ARBA" id="ARBA00007594"/>
    </source>
</evidence>
<dbReference type="HAMAP" id="MF_01371_B">
    <property type="entry name" value="Ribosomal_uL30_B"/>
    <property type="match status" value="1"/>
</dbReference>
<sequence length="65" mass="7574">MAKIRITLVKSPIGYSQDQRDTVRSLGLRKMWRSVEREDNPSVRGMVHKVRHLVRVEEVEEGGEQ</sequence>
<evidence type="ECO:0000256" key="2">
    <source>
        <dbReference type="ARBA" id="ARBA00011838"/>
    </source>
</evidence>
<dbReference type="EMBL" id="CP003179">
    <property type="protein sequence ID" value="AEW03874.1"/>
    <property type="molecule type" value="Genomic_DNA"/>
</dbReference>
<dbReference type="STRING" id="679936.Sulac_0305"/>
<dbReference type="GO" id="GO:0022625">
    <property type="term" value="C:cytosolic large ribosomal subunit"/>
    <property type="evidence" value="ECO:0007669"/>
    <property type="project" value="TreeGrafter"/>
</dbReference>
<name>G8TXH5_SULAD</name>
<gene>
    <name evidence="5" type="primary">rpmD</name>
    <name evidence="7" type="ordered locus">Sulac_0305</name>
</gene>
<dbReference type="AlphaFoldDB" id="G8TXH5"/>
<dbReference type="CDD" id="cd01658">
    <property type="entry name" value="Ribosomal_L30"/>
    <property type="match status" value="1"/>
</dbReference>
<dbReference type="HOGENOM" id="CLU_131047_2_1_9"/>
<proteinExistence type="inferred from homology"/>
<dbReference type="InterPro" id="IPR005996">
    <property type="entry name" value="Ribosomal_uL30_bac-type"/>
</dbReference>
<evidence type="ECO:0000259" key="6">
    <source>
        <dbReference type="Pfam" id="PF00327"/>
    </source>
</evidence>
<feature type="domain" description="Large ribosomal subunit protein uL30-like ferredoxin-like fold" evidence="6">
    <location>
        <begin position="4"/>
        <end position="54"/>
    </location>
</feature>